<proteinExistence type="predicted"/>
<dbReference type="EMBL" id="CAFBRC010000001">
    <property type="protein sequence ID" value="CAB5070672.1"/>
    <property type="molecule type" value="Genomic_DNA"/>
</dbReference>
<protein>
    <submittedName>
        <fullName evidence="1">Unannotated protein</fullName>
    </submittedName>
</protein>
<dbReference type="Pfam" id="PF11390">
    <property type="entry name" value="FdsD"/>
    <property type="match status" value="1"/>
</dbReference>
<evidence type="ECO:0000313" key="3">
    <source>
        <dbReference type="EMBL" id="CAB5070672.1"/>
    </source>
</evidence>
<reference evidence="1" key="1">
    <citation type="submission" date="2020-05" db="EMBL/GenBank/DDBJ databases">
        <authorList>
            <person name="Chiriac C."/>
            <person name="Salcher M."/>
            <person name="Ghai R."/>
            <person name="Kavagutti S V."/>
        </authorList>
    </citation>
    <scope>NUCLEOTIDE SEQUENCE</scope>
</reference>
<organism evidence="1">
    <name type="scientific">freshwater metagenome</name>
    <dbReference type="NCBI Taxonomy" id="449393"/>
    <lineage>
        <taxon>unclassified sequences</taxon>
        <taxon>metagenomes</taxon>
        <taxon>ecological metagenomes</taxon>
    </lineage>
</organism>
<dbReference type="EMBL" id="CAFBAA010000009">
    <property type="protein sequence ID" value="CAB4842010.1"/>
    <property type="molecule type" value="Genomic_DNA"/>
</dbReference>
<accession>A0A6J6MVC4</accession>
<name>A0A6J6MVC4_9ZZZZ</name>
<evidence type="ECO:0000313" key="2">
    <source>
        <dbReference type="EMBL" id="CAB4842010.1"/>
    </source>
</evidence>
<dbReference type="EMBL" id="CAEZXB010000016">
    <property type="protein sequence ID" value="CAB4678351.1"/>
    <property type="molecule type" value="Genomic_DNA"/>
</dbReference>
<dbReference type="AlphaFoldDB" id="A0A6J6MVC4"/>
<evidence type="ECO:0000313" key="1">
    <source>
        <dbReference type="EMBL" id="CAB4678351.1"/>
    </source>
</evidence>
<dbReference type="InterPro" id="IPR021074">
    <property type="entry name" value="Formate_DH_dsu"/>
</dbReference>
<sequence length="65" mass="6930">MSNSVDSLVRMINQIAANSMGAHDPTAEVVNHLRSFWTPKMCADLKSSNVTSELNAVATQALAAL</sequence>
<gene>
    <name evidence="1" type="ORF">UFOPK2342_00950</name>
    <name evidence="2" type="ORF">UFOPK3266_00530</name>
    <name evidence="3" type="ORF">UFOPK4367_00016</name>
</gene>